<dbReference type="InterPro" id="IPR025748">
    <property type="entry name" value="PrcB_C_dom"/>
</dbReference>
<feature type="compositionally biased region" description="Low complexity" evidence="1">
    <location>
        <begin position="46"/>
        <end position="55"/>
    </location>
</feature>
<evidence type="ECO:0000313" key="4">
    <source>
        <dbReference type="EMBL" id="MCJ8010706.1"/>
    </source>
</evidence>
<keyword evidence="4" id="KW-0645">Protease</keyword>
<evidence type="ECO:0000256" key="2">
    <source>
        <dbReference type="SAM" id="SignalP"/>
    </source>
</evidence>
<reference evidence="4" key="1">
    <citation type="submission" date="2022-04" db="EMBL/GenBank/DDBJ databases">
        <title>Paenibacillus mangrovi sp. nov., a novel endophytic bacterium isolated from bark of Kandelia candel.</title>
        <authorList>
            <person name="Tuo L."/>
        </authorList>
    </citation>
    <scope>NUCLEOTIDE SEQUENCE</scope>
    <source>
        <strain evidence="4">KQZ6P-2</strain>
    </source>
</reference>
<dbReference type="GO" id="GO:0008233">
    <property type="term" value="F:peptidase activity"/>
    <property type="evidence" value="ECO:0007669"/>
    <property type="project" value="UniProtKB-KW"/>
</dbReference>
<protein>
    <submittedName>
        <fullName evidence="4">Protease complex subunit PrcB family protein</fullName>
    </submittedName>
</protein>
<dbReference type="EMBL" id="JALIRP010000001">
    <property type="protein sequence ID" value="MCJ8010706.1"/>
    <property type="molecule type" value="Genomic_DNA"/>
</dbReference>
<sequence length="160" mass="17136">MRNKKKMAAALLAACCLAATSSAYALSAIQDSGQDKNASSVHPQGQSNSNSQNSDESNDEVSIQVEKVNDEVNKVIISKSGMPNPGYGLVVDRIEFLSGHKAVAYYHFTTPEPGKMYPQVISTAKASFFLDSKYKVIVKKSPGQNGLKIPNPGGDQNSLK</sequence>
<keyword evidence="5" id="KW-1185">Reference proteome</keyword>
<dbReference type="Proteomes" id="UP001139347">
    <property type="component" value="Unassembled WGS sequence"/>
</dbReference>
<feature type="region of interest" description="Disordered" evidence="1">
    <location>
        <begin position="33"/>
        <end position="61"/>
    </location>
</feature>
<feature type="signal peptide" evidence="2">
    <location>
        <begin position="1"/>
        <end position="25"/>
    </location>
</feature>
<proteinExistence type="predicted"/>
<keyword evidence="4" id="KW-0378">Hydrolase</keyword>
<evidence type="ECO:0000259" key="3">
    <source>
        <dbReference type="Pfam" id="PF14343"/>
    </source>
</evidence>
<evidence type="ECO:0000256" key="1">
    <source>
        <dbReference type="SAM" id="MobiDB-lite"/>
    </source>
</evidence>
<name>A0A9X1WLH3_9BACL</name>
<dbReference type="Pfam" id="PF14343">
    <property type="entry name" value="PrcB_C"/>
    <property type="match status" value="1"/>
</dbReference>
<dbReference type="RefSeq" id="WP_244719541.1">
    <property type="nucleotide sequence ID" value="NZ_JALIRP010000001.1"/>
</dbReference>
<comment type="caution">
    <text evidence="4">The sequence shown here is derived from an EMBL/GenBank/DDBJ whole genome shotgun (WGS) entry which is preliminary data.</text>
</comment>
<feature type="chain" id="PRO_5040918596" evidence="2">
    <location>
        <begin position="26"/>
        <end position="160"/>
    </location>
</feature>
<dbReference type="GO" id="GO:0006508">
    <property type="term" value="P:proteolysis"/>
    <property type="evidence" value="ECO:0007669"/>
    <property type="project" value="UniProtKB-KW"/>
</dbReference>
<accession>A0A9X1WLH3</accession>
<evidence type="ECO:0000313" key="5">
    <source>
        <dbReference type="Proteomes" id="UP001139347"/>
    </source>
</evidence>
<keyword evidence="2" id="KW-0732">Signal</keyword>
<dbReference type="AlphaFoldDB" id="A0A9X1WLH3"/>
<feature type="domain" description="PrcB C-terminal" evidence="3">
    <location>
        <begin position="82"/>
        <end position="122"/>
    </location>
</feature>
<organism evidence="4 5">
    <name type="scientific">Paenibacillus mangrovi</name>
    <dbReference type="NCBI Taxonomy" id="2931978"/>
    <lineage>
        <taxon>Bacteria</taxon>
        <taxon>Bacillati</taxon>
        <taxon>Bacillota</taxon>
        <taxon>Bacilli</taxon>
        <taxon>Bacillales</taxon>
        <taxon>Paenibacillaceae</taxon>
        <taxon>Paenibacillus</taxon>
    </lineage>
</organism>
<feature type="compositionally biased region" description="Polar residues" evidence="1">
    <location>
        <begin position="33"/>
        <end position="45"/>
    </location>
</feature>
<gene>
    <name evidence="4" type="ORF">MUG84_02975</name>
</gene>